<dbReference type="InterPro" id="IPR056754">
    <property type="entry name" value="DSCAM/DSCAML_C"/>
</dbReference>
<dbReference type="FunFam" id="2.60.40.10:FF:000439">
    <property type="entry name" value="Down syndrome cell adhesion molecule, isoform J"/>
    <property type="match status" value="1"/>
</dbReference>
<dbReference type="SUPFAM" id="SSF48726">
    <property type="entry name" value="Immunoglobulin"/>
    <property type="match status" value="41"/>
</dbReference>
<dbReference type="PROSITE" id="PS50853">
    <property type="entry name" value="FN3"/>
    <property type="match status" value="6"/>
</dbReference>
<dbReference type="InterPro" id="IPR003599">
    <property type="entry name" value="Ig_sub"/>
</dbReference>
<name>A0A182FKB4_ANOAL</name>
<sequence length="5888" mass="645546">MVTMVRDTTRTAAIAIALFCVLSGFNCLNGVLAAGKVDDSKGPVFLKEPTNRIDFSNSTGAVVECSATGNPPPEMIWIRSDGTAVGDVPGLRQILPNGNLVFPPFRAEDYRQEVHAQVYACMAKNQFGSIISRDVNVRAVVSQYYEVDVNKEHVILGNSAIFKCLIPSFVADFVEVVSWTMVGQQEPEDTHVYSSNSYGLHPDSPLIAQYYDVDVNKEYAIRGNAVLMKCQIPSYVADFVKIVSWHTDTNDSFYPNTTDEVVNQYYEAEVVSEYVIRGNTAVLKCNIPSFVTDFVKVDSWIGSDGIVYNASTFETVINQHYGTDILMEYVIRGNSAILKCSIPSFVADFVRVEAWIDEENNEIPSENYVINQHYQPEILTEYVIRGNSGILKCSIPSFVSDFVRVESWIDEEGNELDQSESYVVNQYYQTGSEDEYIIRGNSAILKCKIPSFIADFVYVETWLDSDGNEYHYRGDDVDGNVVNQFYQTDGENEYVIRGNSAILKCKVPSFIADFVFVEAWIDNEGQEYLASDQDDVVIQSYEAEADNEYVIRGNSAIMKCEIPSFVADFVAVDLWFDTEGNEYYPGDTNNVVQQTYQIRVNDEFVLNGNAAILKCLVPSFLQDFITIDSWDIDDQTITINMQDMVVHQFYQTRLTDEFVLNGNAAILKCLIPSFISDFVFVDAWIADDGEEYHHITDGDFVIHQFYKTRVIDEYVLNGNAAILKCLIPSFIADFITVTAWVADDGVEIEMENSTVVNQYYEAQVYDVFVIRGNTALFKCQIPSFVADHVEIIEWAATDGTSFKKDETFDGKYMVLPSGELHIREVGPEDGYKSYQCRTKHRLTGETRLSATKGRLVITEPVSSTAPKTPSLTQKPIFADPSSDLALLCLAQGFPAPNFRRTQLPHSEPIGSKSPSFSNDAVMMGVKTAQNTSTALTCQAQAFPVPVFRLKRIQYQCLEPIGSKAPTFSSESKGSIFEKLANSSFALLCQAQAFPVPIMRWYKYIEGTQQKKAVVLDERVKQVSGTLIIKDAVVDDSGKYLCVVNNSVGGESVETVLTVTAPLAAKIEPRTQTVDFGRPAVFTCKFSGNPIKTVSWTKDGKSLGHSDAVLRIESVKKEDKGMYQCFIRNDQESAQASAELKLGGRFDPPIIREAFPEETRHPGPSVFLKCVAGGNPTPEISWELDGKKITNSERYQVGQYVTVNGDVVSHLNITSIHSNDGGLYKCIASSKVGVAEHSAKLNVYGLPYVRTMEKKAIVAGETLIVTCPVAGYPIESIVWERDNRQLPINRKQKVFPNGTLIIENVERNSDQATYTCVAKNAEGYTARGTLEVQVMVLPQIVPFGFGEEQINQFDMVSTMCTVNKGDMPIDIGWEFAPSFPTAGTARKLYTNDGVLISRTSARISTLSIDSVRDRHSGNYTCRAKNQAGTVEYTAVLFVNVSPQIVPFEFGEEAVFAMDMVSATCTVNKGDLPMDIVWLLNGHKIYSNDGVLISRPSQRLSTLSIESVRGRHSGNYSCIAMNHAGTTEHVSQLLVNVLPQIVPFDFGSEEIFSLDTVSASCTVSKGDSPIDIRWQLNGHHLVTGDGVLISRQTQRTSFLTIESVRDRHTGNYSCIAENRAGQAIHTAALFVNVLPQMLPIEFGSDIIFLNDLVTSSCTVNKGDFPIDIYWKHNDRRIASEDGITISRTNQRMSVLTIESVRDQHTGNFTCVAQNRAGQVQQTALLQGDTPIMIEWLFNGNRVTTNDGIVIMKSGQKISILSIESVQSRHAGNYTCVARNKAGDSQHTSELKVIAVPQIMPFEFGDEPFDSSSMVSINCAVSKGDTPIMIEWLLNGNRVTNDDGIVIMKSGQKISILSIESVESRHAGNYTCVARNKAGESQHTSELKVIGKLRRQILTCFTVPQIMPFEFGEDPFDSASTVSVQCVVTKGDTPIDISWMFNGRRLASNDGVTVSKLGQKMSTLYIESIRSRHAGNYTCRASNAAGSVEHGSELKVIVVPIILPFDFGEEAFDSGSTASVSCIVTKGDTPIDISWSFNGRRIGDNEGLMITKGGGKISMLSIESVLSRHAGNYTCSAQNAAGQVQHTAELQVMVVPLILPFEFGEEAFDTGSTASVSCIVTKGDVPIDIGWSFNGRRLAANDGTTITKGGPRVSILSIDAVDSRHAGNYTCHASNRAGSTKYGADLQVMVVPIIFPFEFGDDAYDTGSTVSVSCIVTKGDAPIDISWLFNGRRLSTSDGVLINRGGNKISILSIDSVLSKQAGNYTCSARNQAGTAEHTSTLRVIAIPIILPFEFGEEPFDTGSTASVSCIVTKGDTPIDISWLFNGRRIATNDGILIMKSGHKASMLTIESVHSRHSGNYTCHAANRAGEVTHTSLLQVIGAQSVCRLCYLLVTVSKRSFFCASVLPVILPFEFGEEALDELSMATVQCAVTKGDTPLSFSWLFNGLEVPVGESGIAVSKNGQRISMLTIESVHAVHAGNFTCIAKNMAGKANHTAELKVIVQPLIMPFEFGDEPFDMLTTSTVSCAVVKGDMPIDINWMFNGASLSSSDSVTITKSGPKMSILYIDSVQPRHAGRYTCVARNKAGFVEHSSELKVIVVPILLPFEFGEEPADVQSTTMVSCAVAKGDLPLEIEWLFEGRKIGPSDEVSITKSGQKISMLSIDSVQPRHAGNYTCLASNRAGTAEHTSELKVIVPPILLPFEFGEEPADVQSTMSVNCAVAKGDAPIEINWMFNGSKIFTSDGILITKSGQKISFLSIESVQARHAGNYTCVARNRAGFAEHTSELKVIVRPILLPFEFGEEPADMASTTTISCAVAKGDTPIEINWMFNGSKIHSNDGILITKSGQKISILSIESVQPRHAGNYTCVARNKAGFVEHTSELKVIVPPILLPFEFGEEPADLHSTTTVSCAVAKGDTPIEINWMFNGSKIFSNDGITITKSGHKMSLLYIESVQARHSGNYTCVARNKAGFVEHTSELKVIVTPIIMPFEFGDEPFDIYSTSTVTCAVTKGDSPIELIWLFNDHRLRTSDGVLITSNGQKISFLSIESVQPRHAGNYTCIAKNRAGEAKHSSELRVMVVPIILPFEFGDEPFDIYSTGTVTCAVTKGDSPIEIEWYFNSYRLRTSDGVLITAGGQRVSMLSIESVQPRHAGNYTCIAKNPAGLASHSAELMVMVLPIILPFEFGEEPFDIYSATTVSCVVTKGDLPIEIVWLFNDRQIRTGDGVLITSSGHRISVLSIESVQPRHAGNYSCLASNTAGTAEYSATLNVMVLPIIHPFEFGEDPFDIYSAVTVSCTVTKGDLPIDITWMFNDRQIHTSDGILITKSVVPYIMPFDFGDEPFDTSSMTTVSCAVTKGDMPIEIFWSFNGQPLFTNGDDGIIITKSGHRVSMLTIESVSSRHAGNYTCLGRNRAGEVRHTSQLKIFVPPSITPFSFGEDPLNSGESTAVNCMVFKGDAPLEIRWYFNGKQLPTNENGIIIGRMSERLSSLSIDPIGDFNRGAYECRAKNRAGEAVQSADLIINVVPTIMQFSFGEEILNTGDSVAVNCMVVKGDSPLEIRWYLNSVPISSENEGITVVKLSEKLSSLSINSIAQQHRGSYECRVKNRAGEATSNAELIINAPPVINPFHFEEHVDSEESVQVTCHVSKGDLPIEISWLFNGKPIRIRSNIEITSIGKRSSSLNIPSVTAEHSGVYTCIARNVASTRNQSAELFVNVLPKIFPFSFGEEPAYIDSFVTVQCAVTIGDLPIEIEWLHGGELISKANDYGLLIVHSGRRVSTLTIEAIRDHHAGNYSCRARNKAGTVEQGSELIVKVPPKIFPFSFGDEPMNEGDSGSIQCNVPSGDLPLGIRWYFNGALIDDPATTITQIGKRAKALTIDAVRARHAGNYTCEASNLADVVHFTAALLVNVPPKIVPFSFGEETMNSGDSGSVQCNVLSGDFPLSIRWYLNGYPMSDDHTVTVTSIGKRLSVLNIDSVHGRHAGNYTCEAKNDADTVSFTAELRVNVPPKIFPFTFGEEPMNFGDSGSVQCNVLSGDPPLSVRWFLNGYPIHDHNTIKVTNIGKRLSVLNIDSVHGHHAGNYSCEASNDAGSVSYIAELLVNVPPKIAPFSFGEEPMNYGESASVTCNIISGDLPIDIEWFFNGKPLTRYHHELDKLKVADFGKRTKALSIDEVDARYAGLYSCKATNVASSVEYSHELIVNVPPKIAPFTFGDEPLNYGDSALIYCSITSGDFPIRIQWYLNELPVDQLDPFYNINQADFGKKAKALSIDGVNERHVGNYTCRATNHAEMASFSAVLNVNAPPKIAPFVFGEDALNYGDSASVQCSVISGDMPIMIEWYFNGVAISGAPFSDSVSIADFGKRTKALAIDGVDERYAGNYTCRATNRASSTQHTAELIVNGLSTFPPKILPFSFGADPMNHGDSASIQCSVISGDFPIVIEWLYEGRAISTIDSLHGITALAFGKRARALSIEGITGSHAGHYTCRASNAAGVTEHTEQLIVNVPPKISLINTGDNPTFVDEFFQIICTVVHGDLPVDFEWLFNGEVNLQSKHIPGIRIETRKRGSTLSIEAVRGDHAGNYSCRASNQADAATAMVELNVKVPPRWILEPTDKAFAQGSNAKVECKADGFPKPQVTWKKAVGDTPGEYKDLRSNDSSIRVEEGSLFIQNIQKSNEGYYLCEAINGIGSGLSAVTLITVQAPPEFVEKLRNQTARRGEPTVLQCEARGEKPIGILWNMNNIRLDPKSDNRYTIREEILPNGVTSSLSIKRTERSDSALFTCMATNAFGSDDTSINMIIQEPPEMPYALKVLDKSGRTVQLSWAKPYDGNSPLKRYIIEFKRSRGSWENDIDRVIVPGDTNEAQVQKLSPATTYNIRIVAENEIGVSDPSDVVTIITAEEQPSGKPQTIKVEPINQTTLRVSWKAPPRAEWNGDILGYYVGFKQTSVNSSYIYETVNYSLEGGEGKEHSLEINNLKTYTQYSIVIQAFNKVGAGPMSDEEKQYTAEGTPDQPPSDTMCTTLTSQTIRVSWVSPPLESANGVIKGYKVVYAPAELWHDDKNKDYKKTASSDTVLHGLKKYTNYTMQVLATTSGGDGVRSAAIHCQTEQDVPEAPIGVKALVMSEGSILVSWQPPSQPNGLILQYTVYIKSGEQEPKSHKVPSYQMSYEASGLEKNQKYEFWVTASTTIGEGQPSKTLSAMPSDKVPAKIASFDDKFTATFKEDAKLPCLAVGSPTPDITWKIKGVEFVPNERIRQLPEGSLFIKDVIRQDAGDYTCTAENSIAKDSITHRLIVLAPPQSPQLTLTATTTDSLSVKLKPHDSDTAPLQGYTLHYKPEFGEWETIDVTLEAPKYTIEKLYCGSRYQVYATAYNTIGAGEPSDILNTRTKGSKPLLPEKSRFIEVSSNSITLHLPAWKDGGCRMSHFVVEHKKKDQIDWNQISNNVKPGGNFVVLDLEPATWYNLRVTAHNNAGFTVAEYEFATLTITGGTIAPTRDIPELTAEDTIRIILSNLNLVVPVVAALLVIIIAIIVICILRSKGNTSKDDVVYNQSMGPVGAATLDKRRPDIRDELGYIAPPNRKLPPVPGSNYNTCDRVKRGTVISHNPSMKSNHTTWDPRRPLYEELKKAPPPLPRRFNHPPACYGMEDEICPYATFHLLGFREEMDPTKAMNFQTFPHQNGMGGPGHMGTMGSSMAMQVPSHVHSRSGSQSMPRQNRYARKNSQGGQSSIYTPAPEYDDPANCAEEDQYRRYTRINSQGGSLYCGPGPEYDDPANCAPEDDQYGSQYGGNYGTPYEHYGSRGSVGRRSVGSPEPPPPPPRNHDTSNSSFNDSKESNEISEAECDRDNGPRGNYGATSKPNDAVSAEETEKLLKRNEVKPKYTKQTAAPGSTGLTAYDTMAV</sequence>
<dbReference type="Proteomes" id="UP000069272">
    <property type="component" value="Chromosome 3R"/>
</dbReference>
<dbReference type="FunFam" id="2.60.40.10:FF:000410">
    <property type="entry name" value="Down syndrome cell adhesion molecule, isoform H"/>
    <property type="match status" value="1"/>
</dbReference>
<dbReference type="GO" id="GO:0005886">
    <property type="term" value="C:plasma membrane"/>
    <property type="evidence" value="ECO:0007669"/>
    <property type="project" value="TreeGrafter"/>
</dbReference>
<feature type="compositionally biased region" description="Basic and acidic residues" evidence="10">
    <location>
        <begin position="5854"/>
        <end position="5866"/>
    </location>
</feature>
<dbReference type="FunFam" id="2.60.40.10:FF:000308">
    <property type="entry name" value="Down syndrome cell adhesion molecule, isoform D"/>
    <property type="match status" value="1"/>
</dbReference>
<feature type="region of interest" description="Disordered" evidence="10">
    <location>
        <begin position="5758"/>
        <end position="5888"/>
    </location>
</feature>
<comment type="subcellular location">
    <subcellularLocation>
        <location evidence="1">Membrane</location>
        <topology evidence="1">Single-pass membrane protein</topology>
    </subcellularLocation>
</comment>
<feature type="compositionally biased region" description="Polar residues" evidence="10">
    <location>
        <begin position="5708"/>
        <end position="5718"/>
    </location>
</feature>
<dbReference type="CDD" id="cd00063">
    <property type="entry name" value="FN3"/>
    <property type="match status" value="6"/>
</dbReference>
<protein>
    <recommendedName>
        <fullName evidence="14">Down syndrome cell adhesion molecule</fullName>
    </recommendedName>
</protein>
<evidence type="ECO:0000256" key="9">
    <source>
        <dbReference type="ARBA" id="ARBA00023319"/>
    </source>
</evidence>
<evidence type="ECO:0000256" key="2">
    <source>
        <dbReference type="ARBA" id="ARBA00022692"/>
    </source>
</evidence>
<dbReference type="CDD" id="cd20956">
    <property type="entry name" value="IgI_4_Dscam"/>
    <property type="match status" value="1"/>
</dbReference>
<dbReference type="GO" id="GO:0070593">
    <property type="term" value="P:dendrite self-avoidance"/>
    <property type="evidence" value="ECO:0007669"/>
    <property type="project" value="TreeGrafter"/>
</dbReference>
<evidence type="ECO:0000313" key="12">
    <source>
        <dbReference type="EnsemblMetazoa" id="AALB006960-PA"/>
    </source>
</evidence>
<dbReference type="FunFam" id="2.60.40.10:FF:000394">
    <property type="entry name" value="Down syndrome cell adhesion molecule, isoform J"/>
    <property type="match status" value="1"/>
</dbReference>
<dbReference type="PROSITE" id="PS50835">
    <property type="entry name" value="IG_LIKE"/>
    <property type="match status" value="41"/>
</dbReference>
<evidence type="ECO:0000256" key="4">
    <source>
        <dbReference type="ARBA" id="ARBA00022737"/>
    </source>
</evidence>
<evidence type="ECO:0000256" key="7">
    <source>
        <dbReference type="ARBA" id="ARBA00023136"/>
    </source>
</evidence>
<dbReference type="STRING" id="7167.A0A182FKB4"/>
<evidence type="ECO:0000256" key="3">
    <source>
        <dbReference type="ARBA" id="ARBA00022729"/>
    </source>
</evidence>
<dbReference type="InterPro" id="IPR007110">
    <property type="entry name" value="Ig-like_dom"/>
</dbReference>
<evidence type="ECO:0000256" key="11">
    <source>
        <dbReference type="SAM" id="Phobius"/>
    </source>
</evidence>
<dbReference type="GO" id="GO:0042802">
    <property type="term" value="F:identical protein binding"/>
    <property type="evidence" value="ECO:0007669"/>
    <property type="project" value="UniProtKB-ARBA"/>
</dbReference>
<keyword evidence="13" id="KW-1185">Reference proteome</keyword>
<dbReference type="FunFam" id="2.60.40.10:FF:000324">
    <property type="entry name" value="Down syndrome cell adhesion molecule, isoform D"/>
    <property type="match status" value="1"/>
</dbReference>
<feature type="compositionally biased region" description="Low complexity" evidence="10">
    <location>
        <begin position="5787"/>
        <end position="5798"/>
    </location>
</feature>
<dbReference type="InterPro" id="IPR003961">
    <property type="entry name" value="FN3_dom"/>
</dbReference>
<dbReference type="SMART" id="SM00408">
    <property type="entry name" value="IGc2"/>
    <property type="match status" value="41"/>
</dbReference>
<keyword evidence="6 11" id="KW-1133">Transmembrane helix</keyword>
<dbReference type="FunFam" id="2.60.40.10:FF:000498">
    <property type="entry name" value="Down syndrome cell adhesion molecule, isoform J"/>
    <property type="match status" value="1"/>
</dbReference>
<evidence type="ECO:0000313" key="13">
    <source>
        <dbReference type="Proteomes" id="UP000069272"/>
    </source>
</evidence>
<dbReference type="Pfam" id="PF25059">
    <property type="entry name" value="FN3_DSCAM-DSCAML_C"/>
    <property type="match status" value="1"/>
</dbReference>
<evidence type="ECO:0000256" key="1">
    <source>
        <dbReference type="ARBA" id="ARBA00004167"/>
    </source>
</evidence>
<feature type="region of interest" description="Disordered" evidence="10">
    <location>
        <begin position="5686"/>
        <end position="5728"/>
    </location>
</feature>
<feature type="compositionally biased region" description="Polar residues" evidence="10">
    <location>
        <begin position="5869"/>
        <end position="5880"/>
    </location>
</feature>
<accession>A0A182FKB4</accession>
<dbReference type="SMART" id="SM00409">
    <property type="entry name" value="IG"/>
    <property type="match status" value="40"/>
</dbReference>
<dbReference type="InterPro" id="IPR013098">
    <property type="entry name" value="Ig_I-set"/>
</dbReference>
<dbReference type="FunFam" id="2.60.40.10:FF:000311">
    <property type="entry name" value="Down syndrome cell adhesion molecule, isoform D"/>
    <property type="match status" value="1"/>
</dbReference>
<dbReference type="VEuPathDB" id="VectorBase:AALB20_030421"/>
<dbReference type="PANTHER" id="PTHR10075">
    <property type="entry name" value="BASIGIN RELATED"/>
    <property type="match status" value="1"/>
</dbReference>
<keyword evidence="5" id="KW-0130">Cell adhesion</keyword>
<proteinExistence type="predicted"/>
<dbReference type="InterPro" id="IPR036116">
    <property type="entry name" value="FN3_sf"/>
</dbReference>
<keyword evidence="9" id="KW-0393">Immunoglobulin domain</keyword>
<dbReference type="VEuPathDB" id="VectorBase:AALB006960"/>
<dbReference type="FunFam" id="2.60.40.10:FF:000333">
    <property type="entry name" value="Down syndrome cell adhesion molecule"/>
    <property type="match status" value="4"/>
</dbReference>
<dbReference type="GO" id="GO:0098632">
    <property type="term" value="F:cell-cell adhesion mediator activity"/>
    <property type="evidence" value="ECO:0007669"/>
    <property type="project" value="TreeGrafter"/>
</dbReference>
<dbReference type="InterPro" id="IPR003598">
    <property type="entry name" value="Ig_sub2"/>
</dbReference>
<keyword evidence="4" id="KW-0677">Repeat</keyword>
<dbReference type="VEuPathDB" id="VectorBase:AALB20_034643"/>
<evidence type="ECO:0000256" key="8">
    <source>
        <dbReference type="ARBA" id="ARBA00023157"/>
    </source>
</evidence>
<reference evidence="12" key="2">
    <citation type="submission" date="2022-08" db="UniProtKB">
        <authorList>
            <consortium name="EnsemblMetazoa"/>
        </authorList>
    </citation>
    <scope>IDENTIFICATION</scope>
    <source>
        <strain evidence="12">STECLA/ALBI9_A</strain>
    </source>
</reference>
<dbReference type="FunFam" id="2.60.40.10:FF:000230">
    <property type="entry name" value="Down syndrome cell adhesion molecule, isoform D"/>
    <property type="match status" value="1"/>
</dbReference>
<dbReference type="FunFam" id="2.60.40.10:FF:000719">
    <property type="entry name" value="nephrin isoform X1"/>
    <property type="match status" value="1"/>
</dbReference>
<evidence type="ECO:0000256" key="5">
    <source>
        <dbReference type="ARBA" id="ARBA00022889"/>
    </source>
</evidence>
<dbReference type="GO" id="GO:0007411">
    <property type="term" value="P:axon guidance"/>
    <property type="evidence" value="ECO:0007669"/>
    <property type="project" value="TreeGrafter"/>
</dbReference>
<keyword evidence="8" id="KW-1015">Disulfide bond</keyword>
<evidence type="ECO:0000256" key="10">
    <source>
        <dbReference type="SAM" id="MobiDB-lite"/>
    </source>
</evidence>
<evidence type="ECO:0000256" key="6">
    <source>
        <dbReference type="ARBA" id="ARBA00022989"/>
    </source>
</evidence>
<dbReference type="Pfam" id="PF07679">
    <property type="entry name" value="I-set"/>
    <property type="match status" value="22"/>
</dbReference>
<reference evidence="12 13" key="1">
    <citation type="journal article" date="2017" name="G3 (Bethesda)">
        <title>The Physical Genome Mapping of Anopheles albimanus Corrected Scaffold Misassemblies and Identified Interarm Rearrangements in Genus Anopheles.</title>
        <authorList>
            <person name="Artemov G.N."/>
            <person name="Peery A.N."/>
            <person name="Jiang X."/>
            <person name="Tu Z."/>
            <person name="Stegniy V.N."/>
            <person name="Sharakhova M.V."/>
            <person name="Sharakhov I.V."/>
        </authorList>
    </citation>
    <scope>NUCLEOTIDE SEQUENCE [LARGE SCALE GENOMIC DNA]</scope>
    <source>
        <strain evidence="12 13">ALBI9_A</strain>
    </source>
</reference>
<dbReference type="FunFam" id="2.60.40.10:FF:000426">
    <property type="entry name" value="Down syndrome cell adhesion molecule, isoform J"/>
    <property type="match status" value="1"/>
</dbReference>
<dbReference type="InterPro" id="IPR013783">
    <property type="entry name" value="Ig-like_fold"/>
</dbReference>
<dbReference type="Pfam" id="PF12355">
    <property type="entry name" value="Dscam_C"/>
    <property type="match status" value="1"/>
</dbReference>
<feature type="transmembrane region" description="Helical" evidence="11">
    <location>
        <begin position="5503"/>
        <end position="5524"/>
    </location>
</feature>
<dbReference type="FunFam" id="2.60.40.10:FF:000435">
    <property type="entry name" value="Down syndrome cell adhesion molecule, isoform J"/>
    <property type="match status" value="1"/>
</dbReference>
<dbReference type="SUPFAM" id="SSF49265">
    <property type="entry name" value="Fibronectin type III"/>
    <property type="match status" value="3"/>
</dbReference>
<dbReference type="CDD" id="cd20958">
    <property type="entry name" value="IgI_5_Dscam"/>
    <property type="match status" value="1"/>
</dbReference>
<dbReference type="Gene3D" id="2.60.40.10">
    <property type="entry name" value="Immunoglobulins"/>
    <property type="match status" value="60"/>
</dbReference>
<dbReference type="GO" id="GO:0007156">
    <property type="term" value="P:homophilic cell adhesion via plasma membrane adhesion molecules"/>
    <property type="evidence" value="ECO:0007669"/>
    <property type="project" value="TreeGrafter"/>
</dbReference>
<dbReference type="FunFam" id="2.60.40.10:FF:000093">
    <property type="entry name" value="Down syndrome cell adhesion molecule, isoform B"/>
    <property type="match status" value="1"/>
</dbReference>
<keyword evidence="7 11" id="KW-0472">Membrane</keyword>
<dbReference type="PANTHER" id="PTHR10075:SF53">
    <property type="entry name" value="DOWN SYNDROME CELL ADHESION MOLECULE 1, ISOFORM BQ"/>
    <property type="match status" value="1"/>
</dbReference>
<dbReference type="FunFam" id="2.60.40.10:FF:000310">
    <property type="entry name" value="Down syndrome cell adhesion molecule, isoform D"/>
    <property type="match status" value="1"/>
</dbReference>
<dbReference type="FunFam" id="2.60.40.10:FF:000302">
    <property type="entry name" value="Down syndrome cell adhesion molecule, isoform D"/>
    <property type="match status" value="1"/>
</dbReference>
<dbReference type="FunFam" id="2.60.40.10:FF:000017">
    <property type="entry name" value="Down syndrome cell adhesion molecule b"/>
    <property type="match status" value="29"/>
</dbReference>
<dbReference type="SMART" id="SM00060">
    <property type="entry name" value="FN3"/>
    <property type="match status" value="6"/>
</dbReference>
<dbReference type="Pfam" id="PF00041">
    <property type="entry name" value="fn3"/>
    <property type="match status" value="5"/>
</dbReference>
<dbReference type="GO" id="GO:0030424">
    <property type="term" value="C:axon"/>
    <property type="evidence" value="ECO:0007669"/>
    <property type="project" value="TreeGrafter"/>
</dbReference>
<feature type="compositionally biased region" description="Basic and acidic residues" evidence="10">
    <location>
        <begin position="5818"/>
        <end position="5835"/>
    </location>
</feature>
<dbReference type="InterPro" id="IPR021012">
    <property type="entry name" value="Dscam1_C"/>
</dbReference>
<organism evidence="12 13">
    <name type="scientific">Anopheles albimanus</name>
    <name type="common">New world malaria mosquito</name>
    <dbReference type="NCBI Taxonomy" id="7167"/>
    <lineage>
        <taxon>Eukaryota</taxon>
        <taxon>Metazoa</taxon>
        <taxon>Ecdysozoa</taxon>
        <taxon>Arthropoda</taxon>
        <taxon>Hexapoda</taxon>
        <taxon>Insecta</taxon>
        <taxon>Pterygota</taxon>
        <taxon>Neoptera</taxon>
        <taxon>Endopterygota</taxon>
        <taxon>Diptera</taxon>
        <taxon>Nematocera</taxon>
        <taxon>Culicoidea</taxon>
        <taxon>Culicidae</taxon>
        <taxon>Anophelinae</taxon>
        <taxon>Anopheles</taxon>
    </lineage>
</organism>
<keyword evidence="2 11" id="KW-0812">Transmembrane</keyword>
<keyword evidence="3" id="KW-0732">Signal</keyword>
<dbReference type="InterPro" id="IPR036179">
    <property type="entry name" value="Ig-like_dom_sf"/>
</dbReference>
<feature type="region of interest" description="Disordered" evidence="10">
    <location>
        <begin position="4987"/>
        <end position="5006"/>
    </location>
</feature>
<dbReference type="EnsemblMetazoa" id="AALB006960-RA">
    <property type="protein sequence ID" value="AALB006960-PA"/>
    <property type="gene ID" value="AALB006960"/>
</dbReference>
<evidence type="ECO:0008006" key="14">
    <source>
        <dbReference type="Google" id="ProtNLM"/>
    </source>
</evidence>
<dbReference type="Pfam" id="PF13927">
    <property type="entry name" value="Ig_3"/>
    <property type="match status" value="18"/>
</dbReference>